<dbReference type="EMBL" id="MPUH01000880">
    <property type="protein sequence ID" value="OMJ72697.1"/>
    <property type="molecule type" value="Genomic_DNA"/>
</dbReference>
<feature type="compositionally biased region" description="Polar residues" evidence="1">
    <location>
        <begin position="432"/>
        <end position="442"/>
    </location>
</feature>
<sequence length="442" mass="48511">MEQAIFLYACLKGFHHTSSLSGIPIQTLTDFGRKETCCNTIFTNAIIQTLKKSLETMGLYDSAEYFGLTPEIFQALIDSNVERAFLFHARNVLMPYSIDRDTQTLKSGLTAEKLTGIKIDSKIKQVSNIVNVNNRNGDIEMNQASDIPPIVVLDLDHLSDLDNRGLGTSGSLQIEKTQKDSLLPLTSAQKGVVNNVSNSEIRKKKAACDANKSQFQLGNLDARENPANNILVAKNSSVYKNSSLPEPNTYNLPSNLPLNSNPPAIFTTNFNPQSGLSPIFTPPNNLSPNFNPPANFSHNFNTSKNIPINLPPKLNDSAPLPQNNNLVNRGNPSANLMTQQQNTNKNSLRNANIPYSNNPQAVNPNNKPQNTRNTGSNNLPQPIYSIRSGDLAVPNMPQRNNIPSTGVNEIPSTFKRILNPGTLPEHKPVKGTITNPDYSYIP</sequence>
<organism evidence="2 3">
    <name type="scientific">Stentor coeruleus</name>
    <dbReference type="NCBI Taxonomy" id="5963"/>
    <lineage>
        <taxon>Eukaryota</taxon>
        <taxon>Sar</taxon>
        <taxon>Alveolata</taxon>
        <taxon>Ciliophora</taxon>
        <taxon>Postciliodesmatophora</taxon>
        <taxon>Heterotrichea</taxon>
        <taxon>Heterotrichida</taxon>
        <taxon>Stentoridae</taxon>
        <taxon>Stentor</taxon>
    </lineage>
</organism>
<feature type="compositionally biased region" description="Polar residues" evidence="1">
    <location>
        <begin position="320"/>
        <end position="380"/>
    </location>
</feature>
<keyword evidence="3" id="KW-1185">Reference proteome</keyword>
<reference evidence="2 3" key="1">
    <citation type="submission" date="2016-11" db="EMBL/GenBank/DDBJ databases">
        <title>The macronuclear genome of Stentor coeruleus: a giant cell with tiny introns.</title>
        <authorList>
            <person name="Slabodnick M."/>
            <person name="Ruby J.G."/>
            <person name="Reiff S.B."/>
            <person name="Swart E.C."/>
            <person name="Gosai S."/>
            <person name="Prabakaran S."/>
            <person name="Witkowska E."/>
            <person name="Larue G.E."/>
            <person name="Fisher S."/>
            <person name="Freeman R.M."/>
            <person name="Gunawardena J."/>
            <person name="Chu W."/>
            <person name="Stover N.A."/>
            <person name="Gregory B.D."/>
            <person name="Nowacki M."/>
            <person name="Derisi J."/>
            <person name="Roy S.W."/>
            <person name="Marshall W.F."/>
            <person name="Sood P."/>
        </authorList>
    </citation>
    <scope>NUCLEOTIDE SEQUENCE [LARGE SCALE GENOMIC DNA]</scope>
    <source>
        <strain evidence="2">WM001</strain>
    </source>
</reference>
<evidence type="ECO:0000313" key="3">
    <source>
        <dbReference type="Proteomes" id="UP000187209"/>
    </source>
</evidence>
<protein>
    <submittedName>
        <fullName evidence="2">Uncharacterized protein</fullName>
    </submittedName>
</protein>
<evidence type="ECO:0000313" key="2">
    <source>
        <dbReference type="EMBL" id="OMJ72697.1"/>
    </source>
</evidence>
<feature type="region of interest" description="Disordered" evidence="1">
    <location>
        <begin position="419"/>
        <end position="442"/>
    </location>
</feature>
<proteinExistence type="predicted"/>
<comment type="caution">
    <text evidence="2">The sequence shown here is derived from an EMBL/GenBank/DDBJ whole genome shotgun (WGS) entry which is preliminary data.</text>
</comment>
<dbReference type="AlphaFoldDB" id="A0A1R2B7F5"/>
<accession>A0A1R2B7F5</accession>
<dbReference type="Proteomes" id="UP000187209">
    <property type="component" value="Unassembled WGS sequence"/>
</dbReference>
<feature type="region of interest" description="Disordered" evidence="1">
    <location>
        <begin position="315"/>
        <end position="380"/>
    </location>
</feature>
<gene>
    <name evidence="2" type="ORF">SteCoe_28796</name>
</gene>
<name>A0A1R2B7F5_9CILI</name>
<evidence type="ECO:0000256" key="1">
    <source>
        <dbReference type="SAM" id="MobiDB-lite"/>
    </source>
</evidence>